<dbReference type="EMBL" id="JAHGUI010000011">
    <property type="protein sequence ID" value="MBT2917732.1"/>
    <property type="molecule type" value="Genomic_DNA"/>
</dbReference>
<sequence>MATQQFTTTTIPRMFISDKEVRELLDISQPTLWRWTQDLGFPKSVKGMKGKRPYKEFIAWAEERGMV</sequence>
<gene>
    <name evidence="1" type="ORF">PL14_03420</name>
</gene>
<dbReference type="AlphaFoldDB" id="A0ABD4QR93"/>
<dbReference type="RefSeq" id="WP_017042942.1">
    <property type="nucleotide sequence ID" value="NZ_AJYU02000049.1"/>
</dbReference>
<evidence type="ECO:0008006" key="3">
    <source>
        <dbReference type="Google" id="ProtNLM"/>
    </source>
</evidence>
<evidence type="ECO:0000313" key="1">
    <source>
        <dbReference type="EMBL" id="MBT2917732.1"/>
    </source>
</evidence>
<protein>
    <recommendedName>
        <fullName evidence="3">AlpA family phage regulatory protein</fullName>
    </recommendedName>
</protein>
<evidence type="ECO:0000313" key="2">
    <source>
        <dbReference type="Proteomes" id="UP000078309"/>
    </source>
</evidence>
<accession>A0ABD4QR93</accession>
<comment type="caution">
    <text evidence="1">The sequence shown here is derived from an EMBL/GenBank/DDBJ whole genome shotgun (WGS) entry which is preliminary data.</text>
</comment>
<dbReference type="InterPro" id="IPR036388">
    <property type="entry name" value="WH-like_DNA-bd_sf"/>
</dbReference>
<reference evidence="1 2" key="1">
    <citation type="journal article" date="2017" name="J. Fish Dis.">
        <title>Comparative assessment of Vibrio virulence in marine fish larvae.</title>
        <authorList>
            <person name="Ronneseth A."/>
            <person name="Castillo D."/>
            <person name="D'Alvise P."/>
            <person name="Tonnesen O."/>
            <person name="Haugland G."/>
            <person name="Grotkjaer T."/>
            <person name="Engell-Sorensen K."/>
            <person name="Norremark L."/>
            <person name="Bergh O."/>
            <person name="Wergeland H.I."/>
            <person name="Gram L."/>
        </authorList>
    </citation>
    <scope>NUCLEOTIDE SEQUENCE [LARGE SCALE GENOMIC DNA]</scope>
    <source>
        <strain evidence="1 2">90-11-286</strain>
    </source>
</reference>
<dbReference type="Proteomes" id="UP000078309">
    <property type="component" value="Unassembled WGS sequence"/>
</dbReference>
<name>A0ABD4QR93_VIBAN</name>
<dbReference type="Gene3D" id="1.10.10.10">
    <property type="entry name" value="Winged helix-like DNA-binding domain superfamily/Winged helix DNA-binding domain"/>
    <property type="match status" value="1"/>
</dbReference>
<proteinExistence type="predicted"/>
<organism evidence="1 2">
    <name type="scientific">Vibrio anguillarum</name>
    <name type="common">Listonella anguillarum</name>
    <dbReference type="NCBI Taxonomy" id="55601"/>
    <lineage>
        <taxon>Bacteria</taxon>
        <taxon>Pseudomonadati</taxon>
        <taxon>Pseudomonadota</taxon>
        <taxon>Gammaproteobacteria</taxon>
        <taxon>Vibrionales</taxon>
        <taxon>Vibrionaceae</taxon>
        <taxon>Vibrio</taxon>
    </lineage>
</organism>